<proteinExistence type="predicted"/>
<evidence type="ECO:0000313" key="2">
    <source>
        <dbReference type="EMBL" id="EJK54873.1"/>
    </source>
</evidence>
<name>K0RMB3_THAOC</name>
<evidence type="ECO:0000313" key="3">
    <source>
        <dbReference type="Proteomes" id="UP000266841"/>
    </source>
</evidence>
<dbReference type="AlphaFoldDB" id="K0RMB3"/>
<dbReference type="OrthoDB" id="40315at2759"/>
<evidence type="ECO:0000256" key="1">
    <source>
        <dbReference type="SAM" id="MobiDB-lite"/>
    </source>
</evidence>
<feature type="compositionally biased region" description="Basic and acidic residues" evidence="1">
    <location>
        <begin position="1"/>
        <end position="11"/>
    </location>
</feature>
<reference evidence="2 3" key="1">
    <citation type="journal article" date="2012" name="Genome Biol.">
        <title>Genome and low-iron response of an oceanic diatom adapted to chronic iron limitation.</title>
        <authorList>
            <person name="Lommer M."/>
            <person name="Specht M."/>
            <person name="Roy A.S."/>
            <person name="Kraemer L."/>
            <person name="Andreson R."/>
            <person name="Gutowska M.A."/>
            <person name="Wolf J."/>
            <person name="Bergner S.V."/>
            <person name="Schilhabel M.B."/>
            <person name="Klostermeier U.C."/>
            <person name="Beiko R.G."/>
            <person name="Rosenstiel P."/>
            <person name="Hippler M."/>
            <person name="Laroche J."/>
        </authorList>
    </citation>
    <scope>NUCLEOTIDE SEQUENCE [LARGE SCALE GENOMIC DNA]</scope>
    <source>
        <strain evidence="2 3">CCMP1005</strain>
    </source>
</reference>
<comment type="caution">
    <text evidence="2">The sequence shown here is derived from an EMBL/GenBank/DDBJ whole genome shotgun (WGS) entry which is preliminary data.</text>
</comment>
<feature type="region of interest" description="Disordered" evidence="1">
    <location>
        <begin position="1"/>
        <end position="59"/>
    </location>
</feature>
<feature type="compositionally biased region" description="Basic and acidic residues" evidence="1">
    <location>
        <begin position="25"/>
        <end position="38"/>
    </location>
</feature>
<keyword evidence="3" id="KW-1185">Reference proteome</keyword>
<dbReference type="Proteomes" id="UP000266841">
    <property type="component" value="Unassembled WGS sequence"/>
</dbReference>
<organism evidence="2 3">
    <name type="scientific">Thalassiosira oceanica</name>
    <name type="common">Marine diatom</name>
    <dbReference type="NCBI Taxonomy" id="159749"/>
    <lineage>
        <taxon>Eukaryota</taxon>
        <taxon>Sar</taxon>
        <taxon>Stramenopiles</taxon>
        <taxon>Ochrophyta</taxon>
        <taxon>Bacillariophyta</taxon>
        <taxon>Coscinodiscophyceae</taxon>
        <taxon>Thalassiosirophycidae</taxon>
        <taxon>Thalassiosirales</taxon>
        <taxon>Thalassiosiraceae</taxon>
        <taxon>Thalassiosira</taxon>
    </lineage>
</organism>
<protein>
    <submittedName>
        <fullName evidence="2">Uncharacterized protein</fullName>
    </submittedName>
</protein>
<dbReference type="EMBL" id="AGNL01035144">
    <property type="protein sequence ID" value="EJK54873.1"/>
    <property type="molecule type" value="Genomic_DNA"/>
</dbReference>
<accession>K0RMB3</accession>
<sequence length="462" mass="53598">MRSFKVKDRGHGNGRSGGHANGGHINERRDQERDDGRSKKQTGSTKSSRQKKMDGKGDRPIYPEIALMTADDVLYFGLVHAGFGDKRQKVRHGLLMDRFMCFYGPEPRTVRDMMFDLHSDFPDISFKDLMMTMNWAKRSGRWGYGEDHIRDVVKDVGRKIQSFKERLIIFDPNLFDDDEINWITVDCVNFTTHEFRQNPSTGWYDHKSNSSGLKYEFALPIRHPHCIWIRGPFEPGKNHDKTVFCGGKEAVPLEKRDRDALYFRLPDGKRGFGDSAYEGIDKITIKRDGQTKEVRRFIDRALNRQETYHWRLEGYDILKQRFRHGKSTANRMELHKMAVEMVAVIVHYDLKYRPLCEMVEPTFRICNVRRAHDMDLDAVDDADHAVDDADQVRVFNGRFSAVSFYEISLTYIRATKYVSPRLTARSVPRGALQSEALPDRRISVPPECAPCVRGRTIWHADE</sequence>
<gene>
    <name evidence="2" type="ORF">THAOC_25461</name>
</gene>